<protein>
    <submittedName>
        <fullName evidence="8">Starch-binding associating with outer membrane</fullName>
    </submittedName>
</protein>
<evidence type="ECO:0000313" key="8">
    <source>
        <dbReference type="EMBL" id="SHL81616.1"/>
    </source>
</evidence>
<dbReference type="InterPro" id="IPR011990">
    <property type="entry name" value="TPR-like_helical_dom_sf"/>
</dbReference>
<evidence type="ECO:0000256" key="4">
    <source>
        <dbReference type="ARBA" id="ARBA00023136"/>
    </source>
</evidence>
<feature type="domain" description="RagB/SusD" evidence="6">
    <location>
        <begin position="346"/>
        <end position="479"/>
    </location>
</feature>
<comment type="subcellular location">
    <subcellularLocation>
        <location evidence="1">Cell outer membrane</location>
    </subcellularLocation>
</comment>
<comment type="similarity">
    <text evidence="2">Belongs to the SusD family.</text>
</comment>
<dbReference type="Proteomes" id="UP000184364">
    <property type="component" value="Unassembled WGS sequence"/>
</dbReference>
<dbReference type="RefSeq" id="WP_073294488.1">
    <property type="nucleotide sequence ID" value="NZ_FRAV01000025.1"/>
</dbReference>
<dbReference type="Gene3D" id="1.25.40.390">
    <property type="match status" value="1"/>
</dbReference>
<evidence type="ECO:0000256" key="1">
    <source>
        <dbReference type="ARBA" id="ARBA00004442"/>
    </source>
</evidence>
<organism evidence="8 9">
    <name type="scientific">Chryseobacterium polytrichastri</name>
    <dbReference type="NCBI Taxonomy" id="1302687"/>
    <lineage>
        <taxon>Bacteria</taxon>
        <taxon>Pseudomonadati</taxon>
        <taxon>Bacteroidota</taxon>
        <taxon>Flavobacteriia</taxon>
        <taxon>Flavobacteriales</taxon>
        <taxon>Weeksellaceae</taxon>
        <taxon>Chryseobacterium group</taxon>
        <taxon>Chryseobacterium</taxon>
    </lineage>
</organism>
<feature type="domain" description="SusD-like N-terminal" evidence="7">
    <location>
        <begin position="21"/>
        <end position="224"/>
    </location>
</feature>
<proteinExistence type="inferred from homology"/>
<dbReference type="Pfam" id="PF07980">
    <property type="entry name" value="SusD_RagB"/>
    <property type="match status" value="1"/>
</dbReference>
<evidence type="ECO:0000259" key="7">
    <source>
        <dbReference type="Pfam" id="PF14322"/>
    </source>
</evidence>
<reference evidence="9" key="1">
    <citation type="submission" date="2016-11" db="EMBL/GenBank/DDBJ databases">
        <authorList>
            <person name="Varghese N."/>
            <person name="Submissions S."/>
        </authorList>
    </citation>
    <scope>NUCLEOTIDE SEQUENCE [LARGE SCALE GENOMIC DNA]</scope>
    <source>
        <strain evidence="9">DSM 26899</strain>
    </source>
</reference>
<name>A0A1M7DQ52_9FLAO</name>
<dbReference type="CDD" id="cd08977">
    <property type="entry name" value="SusD"/>
    <property type="match status" value="1"/>
</dbReference>
<evidence type="ECO:0000256" key="5">
    <source>
        <dbReference type="ARBA" id="ARBA00023237"/>
    </source>
</evidence>
<evidence type="ECO:0000256" key="2">
    <source>
        <dbReference type="ARBA" id="ARBA00006275"/>
    </source>
</evidence>
<keyword evidence="5" id="KW-0998">Cell outer membrane</keyword>
<evidence type="ECO:0000256" key="3">
    <source>
        <dbReference type="ARBA" id="ARBA00022729"/>
    </source>
</evidence>
<dbReference type="Pfam" id="PF14322">
    <property type="entry name" value="SusD-like_3"/>
    <property type="match status" value="1"/>
</dbReference>
<keyword evidence="9" id="KW-1185">Reference proteome</keyword>
<dbReference type="GO" id="GO:0009279">
    <property type="term" value="C:cell outer membrane"/>
    <property type="evidence" value="ECO:0007669"/>
    <property type="project" value="UniProtKB-SubCell"/>
</dbReference>
<dbReference type="InterPro" id="IPR033985">
    <property type="entry name" value="SusD-like_N"/>
</dbReference>
<keyword evidence="3" id="KW-0732">Signal</keyword>
<keyword evidence="4" id="KW-0472">Membrane</keyword>
<dbReference type="OrthoDB" id="5694214at2"/>
<dbReference type="STRING" id="1302687.SAMN05444267_102568"/>
<dbReference type="AlphaFoldDB" id="A0A1M7DQ52"/>
<dbReference type="SUPFAM" id="SSF48452">
    <property type="entry name" value="TPR-like"/>
    <property type="match status" value="1"/>
</dbReference>
<evidence type="ECO:0000313" key="9">
    <source>
        <dbReference type="Proteomes" id="UP000184364"/>
    </source>
</evidence>
<gene>
    <name evidence="8" type="ORF">SAMN05444267_102568</name>
</gene>
<dbReference type="PROSITE" id="PS51257">
    <property type="entry name" value="PROKAR_LIPOPROTEIN"/>
    <property type="match status" value="1"/>
</dbReference>
<dbReference type="EMBL" id="FRAV01000025">
    <property type="protein sequence ID" value="SHL81616.1"/>
    <property type="molecule type" value="Genomic_DNA"/>
</dbReference>
<dbReference type="InterPro" id="IPR012944">
    <property type="entry name" value="SusD_RagB_dom"/>
</dbReference>
<evidence type="ECO:0000259" key="6">
    <source>
        <dbReference type="Pfam" id="PF07980"/>
    </source>
</evidence>
<sequence length="480" mass="54465">MSKYIYITFITILGFSGCKNYLNVEPEVNQNGANYFKTKDQFIKAVNGAYAPLQDLFNGQFWEMGEMRSDNTSYQLNNQDNSGTLRQEIDEFREINLSDEVRSFFQSNYTGIGRCNVILTRLPKAVLNDIKATDMISGQASFLRAYYYFNLVRMFGDVPLVLEEVTSKDQAIKINQRKPAADLYTVIIADASLAIDKLPEVYADSLKGRAAKGAARILLADVFLTLHKYDLAVQQLRPLLTSVYRLNSNYADNFDTKKKNGPESIFEIQYMEGPNSLNSILADRFVPWDSPDGLITGFPIDHDAGNGWNIPTQDFLDAYEPGDLRRAVSVGEDYISDATGKMVPYVKKYTSPHAVRAISGNNFPVYRYSNVLLMLAECLNELGNSGEAVQYLNQVRTRAGLPQFSNTNSSDVRKAILQERRMEFAFENQRWFDLLRTGTAVAVMTAHAVKERQIKSYLSQGTYNNIRLLYQYPQREINLQ</sequence>
<accession>A0A1M7DQ52</accession>